<feature type="transmembrane region" description="Helical" evidence="7">
    <location>
        <begin position="168"/>
        <end position="188"/>
    </location>
</feature>
<evidence type="ECO:0000256" key="7">
    <source>
        <dbReference type="SAM" id="Phobius"/>
    </source>
</evidence>
<dbReference type="GO" id="GO:0005886">
    <property type="term" value="C:plasma membrane"/>
    <property type="evidence" value="ECO:0007669"/>
    <property type="project" value="UniProtKB-SubCell"/>
</dbReference>
<evidence type="ECO:0000256" key="4">
    <source>
        <dbReference type="ARBA" id="ARBA00022692"/>
    </source>
</evidence>
<feature type="transmembrane region" description="Helical" evidence="7">
    <location>
        <begin position="128"/>
        <end position="147"/>
    </location>
</feature>
<feature type="transmembrane region" description="Helical" evidence="7">
    <location>
        <begin position="303"/>
        <end position="324"/>
    </location>
</feature>
<evidence type="ECO:0000313" key="9">
    <source>
        <dbReference type="Proteomes" id="UP000239917"/>
    </source>
</evidence>
<feature type="transmembrane region" description="Helical" evidence="7">
    <location>
        <begin position="39"/>
        <end position="57"/>
    </location>
</feature>
<keyword evidence="3" id="KW-1003">Cell membrane</keyword>
<name>A0A2S5ZFC9_9GAMM</name>
<dbReference type="InterPro" id="IPR050833">
    <property type="entry name" value="Poly_Biosynth_Transport"/>
</dbReference>
<comment type="caution">
    <text evidence="8">The sequence shown here is derived from an EMBL/GenBank/DDBJ whole genome shotgun (WGS) entry which is preliminary data.</text>
</comment>
<evidence type="ECO:0000256" key="6">
    <source>
        <dbReference type="ARBA" id="ARBA00023136"/>
    </source>
</evidence>
<organism evidence="8 9">
    <name type="scientific">Marinobacter maroccanus</name>
    <dbReference type="NCBI Taxonomy" id="2055143"/>
    <lineage>
        <taxon>Bacteria</taxon>
        <taxon>Pseudomonadati</taxon>
        <taxon>Pseudomonadota</taxon>
        <taxon>Gammaproteobacteria</taxon>
        <taxon>Pseudomonadales</taxon>
        <taxon>Marinobacteraceae</taxon>
        <taxon>Marinobacter</taxon>
    </lineage>
</organism>
<evidence type="ECO:0000256" key="3">
    <source>
        <dbReference type="ARBA" id="ARBA00022475"/>
    </source>
</evidence>
<keyword evidence="4 7" id="KW-0812">Transmembrane</keyword>
<feature type="transmembrane region" description="Helical" evidence="7">
    <location>
        <begin position="235"/>
        <end position="260"/>
    </location>
</feature>
<feature type="transmembrane region" description="Helical" evidence="7">
    <location>
        <begin position="420"/>
        <end position="444"/>
    </location>
</feature>
<feature type="transmembrane region" description="Helical" evidence="7">
    <location>
        <begin position="69"/>
        <end position="87"/>
    </location>
</feature>
<evidence type="ECO:0000256" key="2">
    <source>
        <dbReference type="ARBA" id="ARBA00007430"/>
    </source>
</evidence>
<evidence type="ECO:0000256" key="1">
    <source>
        <dbReference type="ARBA" id="ARBA00004651"/>
    </source>
</evidence>
<keyword evidence="9" id="KW-1185">Reference proteome</keyword>
<dbReference type="AlphaFoldDB" id="A0A2S5ZFC9"/>
<evidence type="ECO:0000256" key="5">
    <source>
        <dbReference type="ARBA" id="ARBA00022989"/>
    </source>
</evidence>
<dbReference type="PANTHER" id="PTHR30250:SF10">
    <property type="entry name" value="LIPOPOLYSACCHARIDE BIOSYNTHESIS PROTEIN WZXC"/>
    <property type="match status" value="1"/>
</dbReference>
<feature type="transmembrane region" description="Helical" evidence="7">
    <location>
        <begin position="367"/>
        <end position="387"/>
    </location>
</feature>
<reference evidence="8 9" key="1">
    <citation type="submission" date="2018-01" db="EMBL/GenBank/DDBJ databases">
        <title>Complete genome sequences of the type strains of Marinobacter flavimaris and Marinobacter maroccanus.</title>
        <authorList>
            <person name="Palau M."/>
            <person name="Boujida N."/>
            <person name="Manresa A."/>
            <person name="Minana-Galbis D."/>
        </authorList>
    </citation>
    <scope>NUCLEOTIDE SEQUENCE [LARGE SCALE GENOMIC DNA]</scope>
    <source>
        <strain evidence="8 9">N4</strain>
    </source>
</reference>
<feature type="transmembrane region" description="Helical" evidence="7">
    <location>
        <begin position="336"/>
        <end position="360"/>
    </location>
</feature>
<proteinExistence type="inferred from homology"/>
<comment type="similarity">
    <text evidence="2">Belongs to the polysaccharide synthase family.</text>
</comment>
<dbReference type="Pfam" id="PF13440">
    <property type="entry name" value="Polysacc_synt_3"/>
    <property type="match status" value="1"/>
</dbReference>
<evidence type="ECO:0000313" key="8">
    <source>
        <dbReference type="EMBL" id="PPI86021.1"/>
    </source>
</evidence>
<comment type="subcellular location">
    <subcellularLocation>
        <location evidence="1">Cell membrane</location>
        <topology evidence="1">Multi-pass membrane protein</topology>
    </subcellularLocation>
</comment>
<keyword evidence="6 7" id="KW-0472">Membrane</keyword>
<evidence type="ECO:0008006" key="10">
    <source>
        <dbReference type="Google" id="ProtNLM"/>
    </source>
</evidence>
<dbReference type="Proteomes" id="UP000239917">
    <property type="component" value="Unassembled WGS sequence"/>
</dbReference>
<dbReference type="EMBL" id="PSSX01000001">
    <property type="protein sequence ID" value="PPI86021.1"/>
    <property type="molecule type" value="Genomic_DNA"/>
</dbReference>
<protein>
    <recommendedName>
        <fullName evidence="10">Polysaccharide biosynthesis protein</fullName>
    </recommendedName>
</protein>
<keyword evidence="5 7" id="KW-1133">Transmembrane helix</keyword>
<dbReference type="PANTHER" id="PTHR30250">
    <property type="entry name" value="PST FAMILY PREDICTED COLANIC ACID TRANSPORTER"/>
    <property type="match status" value="1"/>
</dbReference>
<feature type="transmembrane region" description="Helical" evidence="7">
    <location>
        <begin position="99"/>
        <end position="122"/>
    </location>
</feature>
<feature type="transmembrane region" description="Helical" evidence="7">
    <location>
        <begin position="393"/>
        <end position="413"/>
    </location>
</feature>
<sequence length="471" mass="50092">MGPQNGTLGFDWCSYWGCPSAGFPSEEGRVSLRSRFLKLLFGPVITLLTGMLSGPLISRLFTPEEFGRYSVLLAIVGIAVVAVTIRFEQLIPTSKDPAASFWIVVLSAVVGALALGGIAYPFFALEEALFIALATLAVAVFNGFYYLRVNADEPLRASAGRAVQAAGVLGGQASFGAAGWGIFGLIWGELVGRFASLLFVLQKVDGRSVAVLKREFGEQWPAAKWLLPGSLLGALALQLLPLGMAISVGAASAGIFLLVYRMVVIPNSILSKVASDTLLVEFSRLEKDDLPIRNAVENGFRKLTLTAVCLYGSLAIYGGWLFSVLLGDQWSNSSVFIPWLALLVAFWSIASPLAMVFVSLQKTRWSFGLSSLDVLNRCFALFVGFFYQDVLAAAVSLAIGGAFVYGATVASAMRVSGASFAGAIAPVLLSGAFVVFLLIVANVLFEGGSWELSIVPTILAFSICGKKLLYG</sequence>
<accession>A0A2S5ZFC9</accession>
<gene>
    <name evidence="8" type="ORF">KEHDKFFH_01485</name>
</gene>